<accession>A0A1S9PKK7</accession>
<dbReference type="PANTHER" id="PTHR43736">
    <property type="entry name" value="ADP-RIBOSE PYROPHOSPHATASE"/>
    <property type="match status" value="1"/>
</dbReference>
<dbReference type="SUPFAM" id="SSF55811">
    <property type="entry name" value="Nudix"/>
    <property type="match status" value="1"/>
</dbReference>
<reference evidence="2 3" key="1">
    <citation type="submission" date="2016-07" db="EMBL/GenBank/DDBJ databases">
        <title>Genomic analysis of zinc-resistant bacterium Mucilaginibacter pedocola TBZ30.</title>
        <authorList>
            <person name="Huang J."/>
            <person name="Tang J."/>
        </authorList>
    </citation>
    <scope>NUCLEOTIDE SEQUENCE [LARGE SCALE GENOMIC DNA]</scope>
    <source>
        <strain evidence="2 3">TBZ30</strain>
    </source>
</reference>
<dbReference type="InterPro" id="IPR000086">
    <property type="entry name" value="NUDIX_hydrolase_dom"/>
</dbReference>
<dbReference type="PANTHER" id="PTHR43736:SF4">
    <property type="entry name" value="SLR1690 PROTEIN"/>
    <property type="match status" value="1"/>
</dbReference>
<dbReference type="Gene3D" id="1.10.10.10">
    <property type="entry name" value="Winged helix-like DNA-binding domain superfamily/Winged helix DNA-binding domain"/>
    <property type="match status" value="1"/>
</dbReference>
<evidence type="ECO:0000313" key="2">
    <source>
        <dbReference type="EMBL" id="OOQ61496.1"/>
    </source>
</evidence>
<dbReference type="AlphaFoldDB" id="A0A1S9PKK7"/>
<feature type="domain" description="Nudix hydrolase" evidence="1">
    <location>
        <begin position="16"/>
        <end position="171"/>
    </location>
</feature>
<dbReference type="Pfam" id="PF21906">
    <property type="entry name" value="WHD_NrtR"/>
    <property type="match status" value="1"/>
</dbReference>
<dbReference type="SUPFAM" id="SSF46785">
    <property type="entry name" value="Winged helix' DNA-binding domain"/>
    <property type="match status" value="1"/>
</dbReference>
<gene>
    <name evidence="2" type="ORF">BC343_20890</name>
</gene>
<comment type="caution">
    <text evidence="2">The sequence shown here is derived from an EMBL/GenBank/DDBJ whole genome shotgun (WGS) entry which is preliminary data.</text>
</comment>
<dbReference type="Gene3D" id="3.90.79.10">
    <property type="entry name" value="Nucleoside Triphosphate Pyrophosphohydrolase"/>
    <property type="match status" value="1"/>
</dbReference>
<dbReference type="CDD" id="cd18873">
    <property type="entry name" value="NUDIX_NadM_like"/>
    <property type="match status" value="1"/>
</dbReference>
<organism evidence="2 3">
    <name type="scientific">Mucilaginibacter pedocola</name>
    <dbReference type="NCBI Taxonomy" id="1792845"/>
    <lineage>
        <taxon>Bacteria</taxon>
        <taxon>Pseudomonadati</taxon>
        <taxon>Bacteroidota</taxon>
        <taxon>Sphingobacteriia</taxon>
        <taxon>Sphingobacteriales</taxon>
        <taxon>Sphingobacteriaceae</taxon>
        <taxon>Mucilaginibacter</taxon>
    </lineage>
</organism>
<dbReference type="InterPro" id="IPR015797">
    <property type="entry name" value="NUDIX_hydrolase-like_dom_sf"/>
</dbReference>
<dbReference type="PROSITE" id="PS51462">
    <property type="entry name" value="NUDIX"/>
    <property type="match status" value="1"/>
</dbReference>
<dbReference type="InterPro" id="IPR036390">
    <property type="entry name" value="WH_DNA-bd_sf"/>
</dbReference>
<dbReference type="InterPro" id="IPR054105">
    <property type="entry name" value="WHD_NrtR"/>
</dbReference>
<name>A0A1S9PKK7_9SPHI</name>
<dbReference type="STRING" id="1792845.BC343_20890"/>
<protein>
    <recommendedName>
        <fullName evidence="1">Nudix hydrolase domain-containing protein</fullName>
    </recommendedName>
</protein>
<evidence type="ECO:0000259" key="1">
    <source>
        <dbReference type="PROSITE" id="PS51462"/>
    </source>
</evidence>
<proteinExistence type="predicted"/>
<dbReference type="Proteomes" id="UP000189739">
    <property type="component" value="Unassembled WGS sequence"/>
</dbReference>
<sequence length="256" mass="29137">MEDIRNFFLKGYIDYRPNLVVDCAIFGYDGEQLLVLLVKDKIVTKWCLPGGYIRKDESLEQAAARVTADRTGIANLFLQQFKTFGDVGRNCNKGSWDEDKLAELIGVKIDNDNWLSGETASVGYYAVTDMLNAQPSTDFLSSECKWFPVTEVPSLGFDHDEMFREALLAMRMHLYHYPIGKALLQQKFTLKEIRFLYEALSGKKLNATNFPIKLQSLGLLTKLEEKKSIGGHRSPTYYKFNSETYEKALDEGLVLV</sequence>
<keyword evidence="3" id="KW-1185">Reference proteome</keyword>
<evidence type="ECO:0000313" key="3">
    <source>
        <dbReference type="Proteomes" id="UP000189739"/>
    </source>
</evidence>
<dbReference type="InterPro" id="IPR036388">
    <property type="entry name" value="WH-like_DNA-bd_sf"/>
</dbReference>
<dbReference type="Pfam" id="PF00293">
    <property type="entry name" value="NUDIX"/>
    <property type="match status" value="1"/>
</dbReference>
<dbReference type="EMBL" id="MBTF01000002">
    <property type="protein sequence ID" value="OOQ61496.1"/>
    <property type="molecule type" value="Genomic_DNA"/>
</dbReference>